<evidence type="ECO:0000256" key="1">
    <source>
        <dbReference type="ARBA" id="ARBA00022729"/>
    </source>
</evidence>
<name>A0A956NI82_UNCEI</name>
<dbReference type="EMBL" id="JAGQHS010000103">
    <property type="protein sequence ID" value="MCA9757529.1"/>
    <property type="molecule type" value="Genomic_DNA"/>
</dbReference>
<proteinExistence type="predicted"/>
<protein>
    <recommendedName>
        <fullName evidence="4">DUF2541 family protein</fullName>
    </recommendedName>
</protein>
<comment type="caution">
    <text evidence="2">The sequence shown here is derived from an EMBL/GenBank/DDBJ whole genome shotgun (WGS) entry which is preliminary data.</text>
</comment>
<organism evidence="2 3">
    <name type="scientific">Eiseniibacteriota bacterium</name>
    <dbReference type="NCBI Taxonomy" id="2212470"/>
    <lineage>
        <taxon>Bacteria</taxon>
        <taxon>Candidatus Eiseniibacteriota</taxon>
    </lineage>
</organism>
<reference evidence="2" key="1">
    <citation type="submission" date="2020-04" db="EMBL/GenBank/DDBJ databases">
        <authorList>
            <person name="Zhang T."/>
        </authorList>
    </citation>
    <scope>NUCLEOTIDE SEQUENCE</scope>
    <source>
        <strain evidence="2">HKST-UBA02</strain>
    </source>
</reference>
<accession>A0A956NI82</accession>
<gene>
    <name evidence="2" type="ORF">KDA27_17120</name>
</gene>
<dbReference type="AlphaFoldDB" id="A0A956NI82"/>
<keyword evidence="1" id="KW-0732">Signal</keyword>
<dbReference type="InterPro" id="IPR020240">
    <property type="entry name" value="UPF0412_YaaI"/>
</dbReference>
<reference evidence="2" key="2">
    <citation type="journal article" date="2021" name="Microbiome">
        <title>Successional dynamics and alternative stable states in a saline activated sludge microbial community over 9 years.</title>
        <authorList>
            <person name="Wang Y."/>
            <person name="Ye J."/>
            <person name="Ju F."/>
            <person name="Liu L."/>
            <person name="Boyd J.A."/>
            <person name="Deng Y."/>
            <person name="Parks D.H."/>
            <person name="Jiang X."/>
            <person name="Yin X."/>
            <person name="Woodcroft B.J."/>
            <person name="Tyson G.W."/>
            <person name="Hugenholtz P."/>
            <person name="Polz M.F."/>
            <person name="Zhang T."/>
        </authorList>
    </citation>
    <scope>NUCLEOTIDE SEQUENCE</scope>
    <source>
        <strain evidence="2">HKST-UBA02</strain>
    </source>
</reference>
<evidence type="ECO:0008006" key="4">
    <source>
        <dbReference type="Google" id="ProtNLM"/>
    </source>
</evidence>
<sequence>MSSLGTLRTFPRLLAAFVVSLTALVAIGLALPVAADATAGDWERLGVREVDGRLDRDVIPVTVTEGRFQKIQLRVARSSMEIFDLKVFFGNGTYQDVEVRSKFAPGSSSRVIDLDGGDRVIQQVEFTYGNVSKGRKPARVVVWGMH</sequence>
<dbReference type="Proteomes" id="UP000739538">
    <property type="component" value="Unassembled WGS sequence"/>
</dbReference>
<evidence type="ECO:0000313" key="2">
    <source>
        <dbReference type="EMBL" id="MCA9757529.1"/>
    </source>
</evidence>
<evidence type="ECO:0000313" key="3">
    <source>
        <dbReference type="Proteomes" id="UP000739538"/>
    </source>
</evidence>
<dbReference type="Pfam" id="PF10807">
    <property type="entry name" value="DUF2541"/>
    <property type="match status" value="1"/>
</dbReference>